<evidence type="ECO:0000313" key="1">
    <source>
        <dbReference type="EMBL" id="MDI9861987.1"/>
    </source>
</evidence>
<dbReference type="Proteomes" id="UP001236507">
    <property type="component" value="Unassembled WGS sequence"/>
</dbReference>
<gene>
    <name evidence="1" type="ORF">QM524_22380</name>
</gene>
<sequence>MKQYIFLSLFFLESVCFGQIKSIPQTDFNTLFICIDSISYKQLYQSKYLKDTLFFCREMQQETNTDSYVGKYLIGESSTIEFFQPQKANHIGDKFGDWGIEFKTRKINMLDEIIRKSKFLKFTIDTSTTETILDSLPIPWYKTLSFKNSKNELTILEYQSGYLQNLGFTKKQIGQSLSFKEYNSILSNGKKYPRQFESVRYIKLFADKKLIENLRKFAKLNNCKRIKNKFTNGDITIEYLEVEHLPEFPIQEIGISLLNNQKFRIEKISDNLYIKINGKKGSFIFKNCN</sequence>
<name>A0ABT6YEX6_9BACT</name>
<proteinExistence type="predicted"/>
<organism evidence="1 2">
    <name type="scientific">Flectobacillus roseus</name>
    <dbReference type="NCBI Taxonomy" id="502259"/>
    <lineage>
        <taxon>Bacteria</taxon>
        <taxon>Pseudomonadati</taxon>
        <taxon>Bacteroidota</taxon>
        <taxon>Cytophagia</taxon>
        <taxon>Cytophagales</taxon>
        <taxon>Flectobacillaceae</taxon>
        <taxon>Flectobacillus</taxon>
    </lineage>
</organism>
<accession>A0ABT6YEX6</accession>
<keyword evidence="2" id="KW-1185">Reference proteome</keyword>
<evidence type="ECO:0000313" key="2">
    <source>
        <dbReference type="Proteomes" id="UP001236507"/>
    </source>
</evidence>
<reference evidence="1 2" key="1">
    <citation type="submission" date="2023-05" db="EMBL/GenBank/DDBJ databases">
        <title>Novel species of genus Flectobacillus isolated from stream in China.</title>
        <authorList>
            <person name="Lu H."/>
        </authorList>
    </citation>
    <scope>NUCLEOTIDE SEQUENCE [LARGE SCALE GENOMIC DNA]</scope>
    <source>
        <strain evidence="1 2">KCTC 42575</strain>
    </source>
</reference>
<dbReference type="Pfam" id="PF19147">
    <property type="entry name" value="DUF5829"/>
    <property type="match status" value="1"/>
</dbReference>
<dbReference type="RefSeq" id="WP_283346319.1">
    <property type="nucleotide sequence ID" value="NZ_JASHIF010000024.1"/>
</dbReference>
<dbReference type="EMBL" id="JASHIF010000024">
    <property type="protein sequence ID" value="MDI9861987.1"/>
    <property type="molecule type" value="Genomic_DNA"/>
</dbReference>
<dbReference type="InterPro" id="IPR043869">
    <property type="entry name" value="DUF5829"/>
</dbReference>
<protein>
    <submittedName>
        <fullName evidence="1">DUF5829 family protein</fullName>
    </submittedName>
</protein>
<comment type="caution">
    <text evidence="1">The sequence shown here is derived from an EMBL/GenBank/DDBJ whole genome shotgun (WGS) entry which is preliminary data.</text>
</comment>